<keyword evidence="2" id="KW-1185">Reference proteome</keyword>
<protein>
    <submittedName>
        <fullName evidence="3">MLTR_LBD domain-containing protein</fullName>
    </submittedName>
</protein>
<dbReference type="AlphaFoldDB" id="A0A183S885"/>
<reference evidence="3" key="1">
    <citation type="submission" date="2016-06" db="UniProtKB">
        <authorList>
            <consortium name="WormBaseParasite"/>
        </authorList>
    </citation>
    <scope>IDENTIFICATION</scope>
</reference>
<gene>
    <name evidence="1" type="ORF">SSLN_LOCUS433</name>
</gene>
<reference evidence="1 2" key="2">
    <citation type="submission" date="2018-11" db="EMBL/GenBank/DDBJ databases">
        <authorList>
            <consortium name="Pathogen Informatics"/>
        </authorList>
    </citation>
    <scope>NUCLEOTIDE SEQUENCE [LARGE SCALE GENOMIC DNA]</scope>
    <source>
        <strain evidence="1 2">NST_G2</strain>
    </source>
</reference>
<organism evidence="3">
    <name type="scientific">Schistocephalus solidus</name>
    <name type="common">Tapeworm</name>
    <dbReference type="NCBI Taxonomy" id="70667"/>
    <lineage>
        <taxon>Eukaryota</taxon>
        <taxon>Metazoa</taxon>
        <taxon>Spiralia</taxon>
        <taxon>Lophotrochozoa</taxon>
        <taxon>Platyhelminthes</taxon>
        <taxon>Cestoda</taxon>
        <taxon>Eucestoda</taxon>
        <taxon>Diphyllobothriidea</taxon>
        <taxon>Diphyllobothriidae</taxon>
        <taxon>Schistocephalus</taxon>
    </lineage>
</organism>
<sequence>MAAHESYEAYLAVLGDYQHKALTDRLQDSLIRMCLGAHSRAPPAATRWWQNNMTDKDNERAAQWVERWTSNQQVVNLSFACRSAWG</sequence>
<evidence type="ECO:0000313" key="1">
    <source>
        <dbReference type="EMBL" id="VDL85598.1"/>
    </source>
</evidence>
<evidence type="ECO:0000313" key="2">
    <source>
        <dbReference type="Proteomes" id="UP000275846"/>
    </source>
</evidence>
<proteinExistence type="predicted"/>
<dbReference type="Proteomes" id="UP000275846">
    <property type="component" value="Unassembled WGS sequence"/>
</dbReference>
<evidence type="ECO:0000313" key="3">
    <source>
        <dbReference type="WBParaSite" id="SSLN_0000045401-mRNA-1"/>
    </source>
</evidence>
<dbReference type="WBParaSite" id="SSLN_0000045401-mRNA-1">
    <property type="protein sequence ID" value="SSLN_0000045401-mRNA-1"/>
    <property type="gene ID" value="SSLN_0000045401"/>
</dbReference>
<name>A0A183S885_SCHSO</name>
<accession>A0A183S885</accession>
<dbReference type="EMBL" id="UYSU01000298">
    <property type="protein sequence ID" value="VDL85598.1"/>
    <property type="molecule type" value="Genomic_DNA"/>
</dbReference>